<dbReference type="Proteomes" id="UP000092666">
    <property type="component" value="Unassembled WGS sequence"/>
</dbReference>
<feature type="transmembrane region" description="Helical" evidence="1">
    <location>
        <begin position="7"/>
        <end position="30"/>
    </location>
</feature>
<dbReference type="EMBL" id="KV700124">
    <property type="protein sequence ID" value="OCF34558.1"/>
    <property type="molecule type" value="Genomic_DNA"/>
</dbReference>
<reference evidence="2 3" key="1">
    <citation type="submission" date="2013-07" db="EMBL/GenBank/DDBJ databases">
        <title>The Genome Sequence of Cryptococcus heveanensis BCC8398.</title>
        <authorList>
            <consortium name="The Broad Institute Genome Sequencing Platform"/>
            <person name="Cuomo C."/>
            <person name="Litvintseva A."/>
            <person name="Chen Y."/>
            <person name="Heitman J."/>
            <person name="Sun S."/>
            <person name="Springer D."/>
            <person name="Dromer F."/>
            <person name="Young S.K."/>
            <person name="Zeng Q."/>
            <person name="Gargeya S."/>
            <person name="Fitzgerald M."/>
            <person name="Abouelleil A."/>
            <person name="Alvarado L."/>
            <person name="Berlin A.M."/>
            <person name="Chapman S.B."/>
            <person name="Dewar J."/>
            <person name="Goldberg J."/>
            <person name="Griggs A."/>
            <person name="Gujja S."/>
            <person name="Hansen M."/>
            <person name="Howarth C."/>
            <person name="Imamovic A."/>
            <person name="Larimer J."/>
            <person name="McCowan C."/>
            <person name="Murphy C."/>
            <person name="Pearson M."/>
            <person name="Priest M."/>
            <person name="Roberts A."/>
            <person name="Saif S."/>
            <person name="Shea T."/>
            <person name="Sykes S."/>
            <person name="Wortman J."/>
            <person name="Nusbaum C."/>
            <person name="Birren B."/>
        </authorList>
    </citation>
    <scope>NUCLEOTIDE SEQUENCE [LARGE SCALE GENOMIC DNA]</scope>
    <source>
        <strain evidence="2 3">BCC8398</strain>
    </source>
</reference>
<proteinExistence type="predicted"/>
<keyword evidence="1" id="KW-0812">Transmembrane</keyword>
<sequence length="437" mass="47337">MALTDTLNVLLTPLRLLLAPLNILLAPIYAHLSNAILLLALGSAAAYFLLPILPSILLKLLGKVARYLSGNFITRVLHLYDDSDIALGSDVLILPARTLATPACLLTGLFCQTSLLSHQLNGTTIPARPLWKAIGGRHPEEAGDPLDVGQVARALTKEVRGARDIFDSVRMLGQGSVVGGLEYLRIWELAVAIGTGSSLDDKSLISAQLTELGDMTRDLSDEIVHIDSTTVNAFSWLQWEFSDLVRALSAPESTRPSSEIISRKLHTLLLRLSEALDSIHALTTTSARHASQASAHGQGLYTHLSRTATGLKYERDRSPGWKRVYDKSAHFLVGGEPSKTELIDRDLSLTTSTISNIRSLSRSLEETRTKVKLFRDQIGLFEASMMGFHLGANEKAGLGPEEEVRILGAVVDELGRAVGSAKDRGARTGASLLEIDE</sequence>
<dbReference type="AlphaFoldDB" id="A0A1B9GU82"/>
<dbReference type="OrthoDB" id="2526823at2759"/>
<name>A0A1B9GU82_9TREE</name>
<feature type="transmembrane region" description="Helical" evidence="1">
    <location>
        <begin position="36"/>
        <end position="58"/>
    </location>
</feature>
<organism evidence="2 3">
    <name type="scientific">Kwoniella heveanensis BCC8398</name>
    <dbReference type="NCBI Taxonomy" id="1296120"/>
    <lineage>
        <taxon>Eukaryota</taxon>
        <taxon>Fungi</taxon>
        <taxon>Dikarya</taxon>
        <taxon>Basidiomycota</taxon>
        <taxon>Agaricomycotina</taxon>
        <taxon>Tremellomycetes</taxon>
        <taxon>Tremellales</taxon>
        <taxon>Cryptococcaceae</taxon>
        <taxon>Kwoniella</taxon>
    </lineage>
</organism>
<protein>
    <submittedName>
        <fullName evidence="2">Uncharacterized protein</fullName>
    </submittedName>
</protein>
<gene>
    <name evidence="2" type="ORF">I316_03599</name>
</gene>
<reference evidence="3" key="2">
    <citation type="submission" date="2013-12" db="EMBL/GenBank/DDBJ databases">
        <title>Evolution of pathogenesis and genome organization in the Tremellales.</title>
        <authorList>
            <person name="Cuomo C."/>
            <person name="Litvintseva A."/>
            <person name="Heitman J."/>
            <person name="Chen Y."/>
            <person name="Sun S."/>
            <person name="Springer D."/>
            <person name="Dromer F."/>
            <person name="Young S."/>
            <person name="Zeng Q."/>
            <person name="Chapman S."/>
            <person name="Gujja S."/>
            <person name="Saif S."/>
            <person name="Birren B."/>
        </authorList>
    </citation>
    <scope>NUCLEOTIDE SEQUENCE [LARGE SCALE GENOMIC DNA]</scope>
    <source>
        <strain evidence="3">BCC8398</strain>
    </source>
</reference>
<accession>A0A1B9GU82</accession>
<keyword evidence="1" id="KW-0472">Membrane</keyword>
<evidence type="ECO:0000256" key="1">
    <source>
        <dbReference type="SAM" id="Phobius"/>
    </source>
</evidence>
<evidence type="ECO:0000313" key="2">
    <source>
        <dbReference type="EMBL" id="OCF34558.1"/>
    </source>
</evidence>
<evidence type="ECO:0000313" key="3">
    <source>
        <dbReference type="Proteomes" id="UP000092666"/>
    </source>
</evidence>
<keyword evidence="1" id="KW-1133">Transmembrane helix</keyword>
<keyword evidence="3" id="KW-1185">Reference proteome</keyword>